<comment type="caution">
    <text evidence="1">The sequence shown here is derived from an EMBL/GenBank/DDBJ whole genome shotgun (WGS) entry which is preliminary data.</text>
</comment>
<evidence type="ECO:0000313" key="2">
    <source>
        <dbReference type="Proteomes" id="UP001476247"/>
    </source>
</evidence>
<gene>
    <name evidence="1" type="ORF">HPULCUR_003571</name>
</gene>
<sequence>MHPPFHYGISPHFVINAKDAQKVDLPVSRWTSNSELIKRAFDHNPESDEKSYDNFKATFDTISKLFIDRPTLAHFSAQLVEYMNAETTRDKYNDAFEDAIIERRLAVEEKRVRKRIEIRQIQILVKDLSAEIGLPSTIAEKMKTLYWKECSQEKRKSYKKNQTS</sequence>
<protein>
    <submittedName>
        <fullName evidence="1">Uncharacterized protein</fullName>
    </submittedName>
</protein>
<keyword evidence="2" id="KW-1185">Reference proteome</keyword>
<accession>A0ABP9XTS0</accession>
<proteinExistence type="predicted"/>
<dbReference type="EMBL" id="BAABUJ010000009">
    <property type="protein sequence ID" value="GAA5798171.1"/>
    <property type="molecule type" value="Genomic_DNA"/>
</dbReference>
<evidence type="ECO:0000313" key="1">
    <source>
        <dbReference type="EMBL" id="GAA5798171.1"/>
    </source>
</evidence>
<dbReference type="Proteomes" id="UP001476247">
    <property type="component" value="Unassembled WGS sequence"/>
</dbReference>
<name>A0ABP9XTS0_9FUNG</name>
<reference evidence="1 2" key="1">
    <citation type="submission" date="2024-04" db="EMBL/GenBank/DDBJ databases">
        <title>genome sequences of Mucor flavus KT1a and Helicostylum pulchrum KT1b strains isolation_sourced from the surface of a dry-aged beef.</title>
        <authorList>
            <person name="Toyotome T."/>
            <person name="Hosono M."/>
            <person name="Torimaru M."/>
            <person name="Fukuda K."/>
            <person name="Mikami N."/>
        </authorList>
    </citation>
    <scope>NUCLEOTIDE SEQUENCE [LARGE SCALE GENOMIC DNA]</scope>
    <source>
        <strain evidence="1 2">KT1b</strain>
    </source>
</reference>
<organism evidence="1 2">
    <name type="scientific">Helicostylum pulchrum</name>
    <dbReference type="NCBI Taxonomy" id="562976"/>
    <lineage>
        <taxon>Eukaryota</taxon>
        <taxon>Fungi</taxon>
        <taxon>Fungi incertae sedis</taxon>
        <taxon>Mucoromycota</taxon>
        <taxon>Mucoromycotina</taxon>
        <taxon>Mucoromycetes</taxon>
        <taxon>Mucorales</taxon>
        <taxon>Mucorineae</taxon>
        <taxon>Mucoraceae</taxon>
        <taxon>Helicostylum</taxon>
    </lineage>
</organism>